<comment type="similarity">
    <text evidence="1">Belongs to the universal ribosomal protein uS14 family.</text>
</comment>
<evidence type="ECO:0000313" key="5">
    <source>
        <dbReference type="Proteomes" id="UP000278143"/>
    </source>
</evidence>
<sequence length="99" mass="11496">MKSRILRDLRIRNSVSAAEVQRQAYRYIIHNAQLPARIRHQAQLALNSLPRDTRPTAVNNRCVVTGRGRGVLRDFRMCRFQFRLHALSGRLPGVMKSTW</sequence>
<dbReference type="FunFam" id="1.10.287.1480:FF:000001">
    <property type="entry name" value="30S ribosomal protein S14"/>
    <property type="match status" value="1"/>
</dbReference>
<reference evidence="5" key="1">
    <citation type="journal article" date="2018" name="Nat. Microbiol.">
        <title>Leveraging single-cell genomics to expand the fungal tree of life.</title>
        <authorList>
            <person name="Ahrendt S.R."/>
            <person name="Quandt C.A."/>
            <person name="Ciobanu D."/>
            <person name="Clum A."/>
            <person name="Salamov A."/>
            <person name="Andreopoulos B."/>
            <person name="Cheng J.F."/>
            <person name="Woyke T."/>
            <person name="Pelin A."/>
            <person name="Henrissat B."/>
            <person name="Reynolds N.K."/>
            <person name="Benny G.L."/>
            <person name="Smith M.E."/>
            <person name="James T.Y."/>
            <person name="Grigoriev I.V."/>
        </authorList>
    </citation>
    <scope>NUCLEOTIDE SEQUENCE [LARGE SCALE GENOMIC DNA]</scope>
    <source>
        <strain evidence="5">Benny S71-1</strain>
    </source>
</reference>
<dbReference type="PANTHER" id="PTHR19836">
    <property type="entry name" value="30S RIBOSOMAL PROTEIN S14"/>
    <property type="match status" value="1"/>
</dbReference>
<evidence type="ECO:0000313" key="4">
    <source>
        <dbReference type="EMBL" id="RKP24062.1"/>
    </source>
</evidence>
<organism evidence="4 5">
    <name type="scientific">Syncephalis pseudoplumigaleata</name>
    <dbReference type="NCBI Taxonomy" id="1712513"/>
    <lineage>
        <taxon>Eukaryota</taxon>
        <taxon>Fungi</taxon>
        <taxon>Fungi incertae sedis</taxon>
        <taxon>Zoopagomycota</taxon>
        <taxon>Zoopagomycotina</taxon>
        <taxon>Zoopagomycetes</taxon>
        <taxon>Zoopagales</taxon>
        <taxon>Piptocephalidaceae</taxon>
        <taxon>Syncephalis</taxon>
    </lineage>
</organism>
<dbReference type="GO" id="GO:0003735">
    <property type="term" value="F:structural constituent of ribosome"/>
    <property type="evidence" value="ECO:0007669"/>
    <property type="project" value="InterPro"/>
</dbReference>
<protein>
    <recommendedName>
        <fullName evidence="6">Ribosomal protein S14</fullName>
    </recommendedName>
</protein>
<dbReference type="Gene3D" id="1.10.287.1480">
    <property type="match status" value="1"/>
</dbReference>
<evidence type="ECO:0000256" key="2">
    <source>
        <dbReference type="ARBA" id="ARBA00022980"/>
    </source>
</evidence>
<keyword evidence="3" id="KW-0687">Ribonucleoprotein</keyword>
<dbReference type="Proteomes" id="UP000278143">
    <property type="component" value="Unassembled WGS sequence"/>
</dbReference>
<dbReference type="PANTHER" id="PTHR19836:SF19">
    <property type="entry name" value="SMALL RIBOSOMAL SUBUNIT PROTEIN US14M"/>
    <property type="match status" value="1"/>
</dbReference>
<dbReference type="EMBL" id="KZ990472">
    <property type="protein sequence ID" value="RKP24062.1"/>
    <property type="molecule type" value="Genomic_DNA"/>
</dbReference>
<dbReference type="AlphaFoldDB" id="A0A4P9YX23"/>
<dbReference type="OrthoDB" id="413436at2759"/>
<evidence type="ECO:0008006" key="6">
    <source>
        <dbReference type="Google" id="ProtNLM"/>
    </source>
</evidence>
<dbReference type="GO" id="GO:0005763">
    <property type="term" value="C:mitochondrial small ribosomal subunit"/>
    <property type="evidence" value="ECO:0007669"/>
    <property type="project" value="TreeGrafter"/>
</dbReference>
<dbReference type="InterPro" id="IPR018271">
    <property type="entry name" value="Ribosomal_uS14_CS"/>
</dbReference>
<name>A0A4P9YX23_9FUNG</name>
<dbReference type="NCBIfam" id="NF006477">
    <property type="entry name" value="PRK08881.1"/>
    <property type="match status" value="1"/>
</dbReference>
<dbReference type="SUPFAM" id="SSF57716">
    <property type="entry name" value="Glucocorticoid receptor-like (DNA-binding domain)"/>
    <property type="match status" value="1"/>
</dbReference>
<dbReference type="PROSITE" id="PS00527">
    <property type="entry name" value="RIBOSOMAL_S14"/>
    <property type="match status" value="1"/>
</dbReference>
<keyword evidence="2" id="KW-0689">Ribosomal protein</keyword>
<keyword evidence="5" id="KW-1185">Reference proteome</keyword>
<dbReference type="GO" id="GO:0006412">
    <property type="term" value="P:translation"/>
    <property type="evidence" value="ECO:0007669"/>
    <property type="project" value="InterPro"/>
</dbReference>
<dbReference type="InterPro" id="IPR001209">
    <property type="entry name" value="Ribosomal_uS14"/>
</dbReference>
<proteinExistence type="inferred from homology"/>
<accession>A0A4P9YX23</accession>
<gene>
    <name evidence="4" type="ORF">SYNPS1DRAFT_17697</name>
</gene>
<dbReference type="Pfam" id="PF00253">
    <property type="entry name" value="Ribosomal_S14"/>
    <property type="match status" value="1"/>
</dbReference>
<evidence type="ECO:0000256" key="3">
    <source>
        <dbReference type="ARBA" id="ARBA00023274"/>
    </source>
</evidence>
<evidence type="ECO:0000256" key="1">
    <source>
        <dbReference type="ARBA" id="ARBA00009083"/>
    </source>
</evidence>